<dbReference type="RefSeq" id="WP_135432424.1">
    <property type="nucleotide sequence ID" value="NZ_SRLA01000001.1"/>
</dbReference>
<dbReference type="OrthoDB" id="640949at2"/>
<accession>A0A4Z0PD03</accession>
<comment type="caution">
    <text evidence="2">The sequence shown here is derived from an EMBL/GenBank/DDBJ whole genome shotgun (WGS) entry which is preliminary data.</text>
</comment>
<evidence type="ECO:0000313" key="3">
    <source>
        <dbReference type="Proteomes" id="UP000298337"/>
    </source>
</evidence>
<evidence type="ECO:0000313" key="2">
    <source>
        <dbReference type="EMBL" id="TGE10524.1"/>
    </source>
</evidence>
<dbReference type="InterPro" id="IPR026444">
    <property type="entry name" value="Secre_tail"/>
</dbReference>
<dbReference type="Proteomes" id="UP000298337">
    <property type="component" value="Unassembled WGS sequence"/>
</dbReference>
<evidence type="ECO:0000256" key="1">
    <source>
        <dbReference type="SAM" id="SignalP"/>
    </source>
</evidence>
<dbReference type="InterPro" id="IPR038653">
    <property type="entry name" value="Put_CMD_sf"/>
</dbReference>
<protein>
    <submittedName>
        <fullName evidence="2">T9SS type A sorting domain-containing protein</fullName>
    </submittedName>
</protein>
<sequence length="316" mass="33688">MKSILRTVTAALVGLLYSTMALAQTAPTVNNGSMELWEARHTKEVPQGWLNTDDIIALLANVPSLPVSSGTMTKSTDKHAGNFGALLETKNFDVLSQIVPGDMYLGTRLNPNGGGDFLGGVPYTSRPTRVQFWYKATQAPNSTSRPAFAVQLLKTTAGNTQEVGFVGVYLPATTTYTLVDLPIQYSQTVAPDTLQMLFTSDFDKTTVVGNQLFVDDIALTGVVTASRNPATDAALQIYPNPSKGGEFSLASLGNAAIATAPFTVSDVTGREVLRQAAASPADSHGRLVDLRGQRPGLYTLRLQTPDGPVVRKLVVE</sequence>
<dbReference type="NCBIfam" id="TIGR04183">
    <property type="entry name" value="Por_Secre_tail"/>
    <property type="match status" value="1"/>
</dbReference>
<feature type="signal peptide" evidence="1">
    <location>
        <begin position="1"/>
        <end position="23"/>
    </location>
</feature>
<gene>
    <name evidence="2" type="ORF">EU556_06870</name>
</gene>
<feature type="chain" id="PRO_5021194865" evidence="1">
    <location>
        <begin position="24"/>
        <end position="316"/>
    </location>
</feature>
<proteinExistence type="predicted"/>
<organism evidence="2 3">
    <name type="scientific">Hymenobacter fodinae</name>
    <dbReference type="NCBI Taxonomy" id="2510796"/>
    <lineage>
        <taxon>Bacteria</taxon>
        <taxon>Pseudomonadati</taxon>
        <taxon>Bacteroidota</taxon>
        <taxon>Cytophagia</taxon>
        <taxon>Cytophagales</taxon>
        <taxon>Hymenobacteraceae</taxon>
        <taxon>Hymenobacter</taxon>
    </lineage>
</organism>
<dbReference type="Gene3D" id="2.60.120.890">
    <property type="entry name" value="BT2081, beta-jelly-roll domain"/>
    <property type="match status" value="1"/>
</dbReference>
<keyword evidence="1" id="KW-0732">Signal</keyword>
<keyword evidence="3" id="KW-1185">Reference proteome</keyword>
<name>A0A4Z0PD03_9BACT</name>
<reference evidence="2 3" key="1">
    <citation type="submission" date="2019-04" db="EMBL/GenBank/DDBJ databases">
        <authorList>
            <person name="Feng G."/>
            <person name="Zhang J."/>
            <person name="Zhu H."/>
        </authorList>
    </citation>
    <scope>NUCLEOTIDE SEQUENCE [LARGE SCALE GENOMIC DNA]</scope>
    <source>
        <strain evidence="2 3">92R-1</strain>
    </source>
</reference>
<dbReference type="AlphaFoldDB" id="A0A4Z0PD03"/>
<dbReference type="EMBL" id="SRLA01000001">
    <property type="protein sequence ID" value="TGE10524.1"/>
    <property type="molecule type" value="Genomic_DNA"/>
</dbReference>